<evidence type="ECO:0000256" key="9">
    <source>
        <dbReference type="ARBA" id="ARBA00049336"/>
    </source>
</evidence>
<keyword evidence="6 10" id="KW-0548">Nucleotidyltransferase</keyword>
<name>A0A2P4UCQ2_9ACTN</name>
<comment type="function">
    <text evidence="10">Catalyzes the formation of dTDP-glucose, from dTTP and glucose 1-phosphate, as well as its pyrophosphorolysis.</text>
</comment>
<dbReference type="Pfam" id="PF00483">
    <property type="entry name" value="NTP_transferase"/>
    <property type="match status" value="1"/>
</dbReference>
<dbReference type="InterPro" id="IPR005907">
    <property type="entry name" value="G1P_thy_trans_s"/>
</dbReference>
<dbReference type="InterPro" id="IPR029044">
    <property type="entry name" value="Nucleotide-diphossugar_trans"/>
</dbReference>
<comment type="catalytic activity">
    <reaction evidence="9 10">
        <text>dTTP + alpha-D-glucose 1-phosphate + H(+) = dTDP-alpha-D-glucose + diphosphate</text>
        <dbReference type="Rhea" id="RHEA:15225"/>
        <dbReference type="ChEBI" id="CHEBI:15378"/>
        <dbReference type="ChEBI" id="CHEBI:33019"/>
        <dbReference type="ChEBI" id="CHEBI:37568"/>
        <dbReference type="ChEBI" id="CHEBI:57477"/>
        <dbReference type="ChEBI" id="CHEBI:58601"/>
        <dbReference type="EC" id="2.7.7.24"/>
    </reaction>
</comment>
<dbReference type="AlphaFoldDB" id="A0A2P4UCQ2"/>
<comment type="caution">
    <text evidence="12">The sequence shown here is derived from an EMBL/GenBank/DDBJ whole genome shotgun (WGS) entry which is preliminary data.</text>
</comment>
<dbReference type="NCBIfam" id="TIGR01207">
    <property type="entry name" value="rmlA"/>
    <property type="match status" value="1"/>
</dbReference>
<dbReference type="GO" id="GO:0046872">
    <property type="term" value="F:metal ion binding"/>
    <property type="evidence" value="ECO:0007669"/>
    <property type="project" value="UniProtKB-KW"/>
</dbReference>
<dbReference type="SUPFAM" id="SSF53448">
    <property type="entry name" value="Nucleotide-diphospho-sugar transferases"/>
    <property type="match status" value="1"/>
</dbReference>
<evidence type="ECO:0000256" key="3">
    <source>
        <dbReference type="ARBA" id="ARBA00012461"/>
    </source>
</evidence>
<evidence type="ECO:0000256" key="5">
    <source>
        <dbReference type="ARBA" id="ARBA00022679"/>
    </source>
</evidence>
<dbReference type="EMBL" id="MTBP01000004">
    <property type="protein sequence ID" value="POM22825.1"/>
    <property type="molecule type" value="Genomic_DNA"/>
</dbReference>
<organism evidence="12 13">
    <name type="scientific">Actinomadura rubteroloni</name>
    <dbReference type="NCBI Taxonomy" id="1926885"/>
    <lineage>
        <taxon>Bacteria</taxon>
        <taxon>Bacillati</taxon>
        <taxon>Actinomycetota</taxon>
        <taxon>Actinomycetes</taxon>
        <taxon>Streptosporangiales</taxon>
        <taxon>Thermomonosporaceae</taxon>
        <taxon>Actinomadura</taxon>
    </lineage>
</organism>
<evidence type="ECO:0000256" key="1">
    <source>
        <dbReference type="ARBA" id="ARBA00001946"/>
    </source>
</evidence>
<comment type="cofactor">
    <cofactor evidence="1">
        <name>Mg(2+)</name>
        <dbReference type="ChEBI" id="CHEBI:18420"/>
    </cofactor>
</comment>
<evidence type="ECO:0000256" key="8">
    <source>
        <dbReference type="ARBA" id="ARBA00022842"/>
    </source>
</evidence>
<keyword evidence="8 10" id="KW-0460">Magnesium</keyword>
<dbReference type="EC" id="2.7.7.24" evidence="3 10"/>
<accession>A0A2P4UCQ2</accession>
<feature type="domain" description="Nucleotidyl transferase" evidence="11">
    <location>
        <begin position="2"/>
        <end position="237"/>
    </location>
</feature>
<dbReference type="Proteomes" id="UP000242367">
    <property type="component" value="Unassembled WGS sequence"/>
</dbReference>
<sequence length="287" mass="30822">MKGIILAGGNGTRLLPLTIAVSKQLLPVYDKPLIYYPLATLMQAGIRDVLIISSPADLPSFERVLGNGSDLGMRLSYAEQARPVGIADAFLVGSDFVGDEPVALILGDNVFHGARLPELVRAAARDLDGCVLFGYHVADPRQFGIAEKDAGGRLVGLEEKPEHPRGSEAVTGLYLYTPDVVDIARSLRPSARGELEITDVNRAYLAQGRAELVSLGPGHVWIDAGTHEGLLDAAQYVRTVQRHENLRIACLEEIALRMGHISPETCRSLGSRQDASGYGQYVLATAG</sequence>
<evidence type="ECO:0000256" key="4">
    <source>
        <dbReference type="ARBA" id="ARBA00017654"/>
    </source>
</evidence>
<dbReference type="Gene3D" id="3.90.550.10">
    <property type="entry name" value="Spore Coat Polysaccharide Biosynthesis Protein SpsA, Chain A"/>
    <property type="match status" value="1"/>
</dbReference>
<dbReference type="PANTHER" id="PTHR43532:SF1">
    <property type="entry name" value="GLUCOSE-1-PHOSPHATE THYMIDYLYLTRANSFERASE 1"/>
    <property type="match status" value="1"/>
</dbReference>
<keyword evidence="13" id="KW-1185">Reference proteome</keyword>
<evidence type="ECO:0000313" key="13">
    <source>
        <dbReference type="Proteomes" id="UP000242367"/>
    </source>
</evidence>
<evidence type="ECO:0000313" key="12">
    <source>
        <dbReference type="EMBL" id="POM22825.1"/>
    </source>
</evidence>
<evidence type="ECO:0000259" key="11">
    <source>
        <dbReference type="Pfam" id="PF00483"/>
    </source>
</evidence>
<protein>
    <recommendedName>
        <fullName evidence="4 10">Glucose-1-phosphate thymidylyltransferase</fullName>
        <ecNumber evidence="3 10">2.7.7.24</ecNumber>
    </recommendedName>
</protein>
<keyword evidence="5 10" id="KW-0808">Transferase</keyword>
<dbReference type="InterPro" id="IPR005835">
    <property type="entry name" value="NTP_transferase_dom"/>
</dbReference>
<evidence type="ECO:0000256" key="7">
    <source>
        <dbReference type="ARBA" id="ARBA00022723"/>
    </source>
</evidence>
<evidence type="ECO:0000256" key="6">
    <source>
        <dbReference type="ARBA" id="ARBA00022695"/>
    </source>
</evidence>
<evidence type="ECO:0000256" key="2">
    <source>
        <dbReference type="ARBA" id="ARBA00010480"/>
    </source>
</evidence>
<dbReference type="RefSeq" id="WP_103565507.1">
    <property type="nucleotide sequence ID" value="NZ_MTBP01000004.1"/>
</dbReference>
<reference evidence="12 13" key="1">
    <citation type="journal article" date="2017" name="Chemistry">
        <title>Isolation, Biosynthesis and Chemical Modifications of Rubterolones A-F: Rare Tropolone Alkaloids from Actinomadura sp. 5-2.</title>
        <authorList>
            <person name="Guo H."/>
            <person name="Benndorf R."/>
            <person name="Leichnitz D."/>
            <person name="Klassen J.L."/>
            <person name="Vollmers J."/>
            <person name="Gorls H."/>
            <person name="Steinacker M."/>
            <person name="Weigel C."/>
            <person name="Dahse H.M."/>
            <person name="Kaster A.K."/>
            <person name="de Beer Z.W."/>
            <person name="Poulsen M."/>
            <person name="Beemelmanns C."/>
        </authorList>
    </citation>
    <scope>NUCLEOTIDE SEQUENCE [LARGE SCALE GENOMIC DNA]</scope>
    <source>
        <strain evidence="12 13">5-2</strain>
    </source>
</reference>
<dbReference type="PANTHER" id="PTHR43532">
    <property type="entry name" value="GLUCOSE-1-PHOSPHATE THYMIDYLYLTRANSFERASE"/>
    <property type="match status" value="1"/>
</dbReference>
<dbReference type="CDD" id="cd02538">
    <property type="entry name" value="G1P_TT_short"/>
    <property type="match status" value="1"/>
</dbReference>
<dbReference type="GO" id="GO:0008879">
    <property type="term" value="F:glucose-1-phosphate thymidylyltransferase activity"/>
    <property type="evidence" value="ECO:0007669"/>
    <property type="project" value="UniProtKB-EC"/>
</dbReference>
<keyword evidence="7 10" id="KW-0479">Metal-binding</keyword>
<gene>
    <name evidence="12" type="primary">rmlA1</name>
    <name evidence="12" type="ORF">BTM25_50300</name>
</gene>
<evidence type="ECO:0000256" key="10">
    <source>
        <dbReference type="RuleBase" id="RU003706"/>
    </source>
</evidence>
<comment type="similarity">
    <text evidence="2 10">Belongs to the glucose-1-phosphate thymidylyltransferase family.</text>
</comment>
<proteinExistence type="inferred from homology"/>